<gene>
    <name evidence="3" type="ORF">Sjap_013725</name>
</gene>
<feature type="signal peptide" evidence="1">
    <location>
        <begin position="1"/>
        <end position="28"/>
    </location>
</feature>
<dbReference type="Gene3D" id="3.10.200.10">
    <property type="entry name" value="Alpha carbonic anhydrase"/>
    <property type="match status" value="1"/>
</dbReference>
<dbReference type="InterPro" id="IPR036398">
    <property type="entry name" value="CA_dom_sf"/>
</dbReference>
<dbReference type="AlphaFoldDB" id="A0AAP0IYL8"/>
<comment type="caution">
    <text evidence="3">The sequence shown here is derived from an EMBL/GenBank/DDBJ whole genome shotgun (WGS) entry which is preliminary data.</text>
</comment>
<feature type="domain" description="Alpha-carbonic anhydrase" evidence="2">
    <location>
        <begin position="44"/>
        <end position="277"/>
    </location>
</feature>
<dbReference type="InterPro" id="IPR023561">
    <property type="entry name" value="Carbonic_anhydrase_a-class"/>
</dbReference>
<evidence type="ECO:0000313" key="3">
    <source>
        <dbReference type="EMBL" id="KAK9124123.1"/>
    </source>
</evidence>
<dbReference type="EMBL" id="JBBNAE010000005">
    <property type="protein sequence ID" value="KAK9124123.1"/>
    <property type="molecule type" value="Genomic_DNA"/>
</dbReference>
<reference evidence="3 4" key="1">
    <citation type="submission" date="2024-01" db="EMBL/GenBank/DDBJ databases">
        <title>Genome assemblies of Stephania.</title>
        <authorList>
            <person name="Yang L."/>
        </authorList>
    </citation>
    <scope>NUCLEOTIDE SEQUENCE [LARGE SCALE GENOMIC DNA]</scope>
    <source>
        <strain evidence="3">QJT</strain>
        <tissue evidence="3">Leaf</tissue>
    </source>
</reference>
<dbReference type="Pfam" id="PF00194">
    <property type="entry name" value="Carb_anhydrase"/>
    <property type="match status" value="1"/>
</dbReference>
<dbReference type="InterPro" id="IPR001148">
    <property type="entry name" value="CA_dom"/>
</dbReference>
<keyword evidence="4" id="KW-1185">Reference proteome</keyword>
<sequence length="299" mass="33743">MKNMTIQSNKAILVLWVLLAYTALLMHASPILAAHQEVGGEGDDEFSYIEGSDRGPERWGELKEKWATCGDGNLQSPINLRNERLVVTSKLGELKSSYKPRYAILYNRGHDIQLQWEGDAGFTEINGTKYFLKQIHWHHPSEHYFNGYRFDLEAHLVHTSANGGVAVVSIMYAYGRPDSFLSKLEKHIWSIAEEKTQEDVGVIDPNDIKVGGKRYYRYVGSLTTPPCTEGVIWTIYRSIMSVSRDQVKALTCAVEEDAKKNARPLQPLNNRKVYLYCPGYPGLNTESMFDSGSDSIDVS</sequence>
<evidence type="ECO:0000313" key="4">
    <source>
        <dbReference type="Proteomes" id="UP001417504"/>
    </source>
</evidence>
<protein>
    <recommendedName>
        <fullName evidence="2">Alpha-carbonic anhydrase domain-containing protein</fullName>
    </recommendedName>
</protein>
<organism evidence="3 4">
    <name type="scientific">Stephania japonica</name>
    <dbReference type="NCBI Taxonomy" id="461633"/>
    <lineage>
        <taxon>Eukaryota</taxon>
        <taxon>Viridiplantae</taxon>
        <taxon>Streptophyta</taxon>
        <taxon>Embryophyta</taxon>
        <taxon>Tracheophyta</taxon>
        <taxon>Spermatophyta</taxon>
        <taxon>Magnoliopsida</taxon>
        <taxon>Ranunculales</taxon>
        <taxon>Menispermaceae</taxon>
        <taxon>Menispermoideae</taxon>
        <taxon>Cissampelideae</taxon>
        <taxon>Stephania</taxon>
    </lineage>
</organism>
<dbReference type="GO" id="GO:0006730">
    <property type="term" value="P:one-carbon metabolic process"/>
    <property type="evidence" value="ECO:0007669"/>
    <property type="project" value="TreeGrafter"/>
</dbReference>
<dbReference type="SUPFAM" id="SSF51069">
    <property type="entry name" value="Carbonic anhydrase"/>
    <property type="match status" value="1"/>
</dbReference>
<dbReference type="CDD" id="cd03124">
    <property type="entry name" value="alpha_CA_prokaryotic_like"/>
    <property type="match status" value="1"/>
</dbReference>
<evidence type="ECO:0000259" key="2">
    <source>
        <dbReference type="PROSITE" id="PS51144"/>
    </source>
</evidence>
<accession>A0AAP0IYL8</accession>
<dbReference type="SMART" id="SM01057">
    <property type="entry name" value="Carb_anhydrase"/>
    <property type="match status" value="1"/>
</dbReference>
<evidence type="ECO:0000256" key="1">
    <source>
        <dbReference type="SAM" id="SignalP"/>
    </source>
</evidence>
<proteinExistence type="predicted"/>
<dbReference type="PANTHER" id="PTHR18952:SF208">
    <property type="entry name" value="CARBONIC ANHYDRASE XA-RELATED"/>
    <property type="match status" value="1"/>
</dbReference>
<dbReference type="InterPro" id="IPR041891">
    <property type="entry name" value="Alpha_CA_prokaryot-like"/>
</dbReference>
<dbReference type="GO" id="GO:0008270">
    <property type="term" value="F:zinc ion binding"/>
    <property type="evidence" value="ECO:0007669"/>
    <property type="project" value="InterPro"/>
</dbReference>
<dbReference type="Proteomes" id="UP001417504">
    <property type="component" value="Unassembled WGS sequence"/>
</dbReference>
<name>A0AAP0IYL8_9MAGN</name>
<feature type="chain" id="PRO_5043027149" description="Alpha-carbonic anhydrase domain-containing protein" evidence="1">
    <location>
        <begin position="29"/>
        <end position="299"/>
    </location>
</feature>
<dbReference type="GO" id="GO:0004089">
    <property type="term" value="F:carbonate dehydratase activity"/>
    <property type="evidence" value="ECO:0007669"/>
    <property type="project" value="InterPro"/>
</dbReference>
<dbReference type="PANTHER" id="PTHR18952">
    <property type="entry name" value="CARBONIC ANHYDRASE"/>
    <property type="match status" value="1"/>
</dbReference>
<keyword evidence="1" id="KW-0732">Signal</keyword>
<dbReference type="PROSITE" id="PS51144">
    <property type="entry name" value="ALPHA_CA_2"/>
    <property type="match status" value="1"/>
</dbReference>